<dbReference type="GO" id="GO:0015421">
    <property type="term" value="F:ABC-type oligopeptide transporter activity"/>
    <property type="evidence" value="ECO:0007669"/>
    <property type="project" value="TreeGrafter"/>
</dbReference>
<organism evidence="10 11">
    <name type="scientific">Leptospira harrisiae</name>
    <dbReference type="NCBI Taxonomy" id="2023189"/>
    <lineage>
        <taxon>Bacteria</taxon>
        <taxon>Pseudomonadati</taxon>
        <taxon>Spirochaetota</taxon>
        <taxon>Spirochaetia</taxon>
        <taxon>Leptospirales</taxon>
        <taxon>Leptospiraceae</taxon>
        <taxon>Leptospira</taxon>
    </lineage>
</organism>
<gene>
    <name evidence="10" type="ORF">CH364_15125</name>
</gene>
<dbReference type="GO" id="GO:0016887">
    <property type="term" value="F:ATP hydrolysis activity"/>
    <property type="evidence" value="ECO:0007669"/>
    <property type="project" value="InterPro"/>
</dbReference>
<reference evidence="10 11" key="1">
    <citation type="submission" date="2017-07" db="EMBL/GenBank/DDBJ databases">
        <title>Leptospira spp. isolated from tropical soils.</title>
        <authorList>
            <person name="Thibeaux R."/>
            <person name="Iraola G."/>
            <person name="Ferres I."/>
            <person name="Bierque E."/>
            <person name="Girault D."/>
            <person name="Soupe-Gilbert M.-E."/>
            <person name="Picardeau M."/>
            <person name="Goarant C."/>
        </authorList>
    </citation>
    <scope>NUCLEOTIDE SEQUENCE [LARGE SCALE GENOMIC DNA]</scope>
    <source>
        <strain evidence="10 11">FH2-B-A1</strain>
    </source>
</reference>
<dbReference type="CDD" id="cd03249">
    <property type="entry name" value="ABC_MTABC3_MDL1_MDL2"/>
    <property type="match status" value="1"/>
</dbReference>
<dbReference type="OrthoDB" id="341671at2"/>
<dbReference type="InterPro" id="IPR003439">
    <property type="entry name" value="ABC_transporter-like_ATP-bd"/>
</dbReference>
<dbReference type="Gene3D" id="1.20.1560.10">
    <property type="entry name" value="ABC transporter type 1, transmembrane domain"/>
    <property type="match status" value="1"/>
</dbReference>
<dbReference type="SMART" id="SM00382">
    <property type="entry name" value="AAA"/>
    <property type="match status" value="1"/>
</dbReference>
<dbReference type="PANTHER" id="PTHR43394:SF1">
    <property type="entry name" value="ATP-BINDING CASSETTE SUB-FAMILY B MEMBER 10, MITOCHONDRIAL"/>
    <property type="match status" value="1"/>
</dbReference>
<dbReference type="PROSITE" id="PS50929">
    <property type="entry name" value="ABC_TM1F"/>
    <property type="match status" value="1"/>
</dbReference>
<evidence type="ECO:0000313" key="10">
    <source>
        <dbReference type="EMBL" id="PJZ83534.1"/>
    </source>
</evidence>
<comment type="subcellular location">
    <subcellularLocation>
        <location evidence="1">Cell membrane</location>
        <topology evidence="1">Multi-pass membrane protein</topology>
    </subcellularLocation>
</comment>
<dbReference type="PANTHER" id="PTHR43394">
    <property type="entry name" value="ATP-DEPENDENT PERMEASE MDL1, MITOCHONDRIAL"/>
    <property type="match status" value="1"/>
</dbReference>
<keyword evidence="4 10" id="KW-0067">ATP-binding</keyword>
<evidence type="ECO:0000313" key="11">
    <source>
        <dbReference type="Proteomes" id="UP000232145"/>
    </source>
</evidence>
<dbReference type="InterPro" id="IPR036640">
    <property type="entry name" value="ABC1_TM_sf"/>
</dbReference>
<feature type="domain" description="ABC transmembrane type-1" evidence="9">
    <location>
        <begin position="31"/>
        <end position="312"/>
    </location>
</feature>
<dbReference type="Pfam" id="PF00664">
    <property type="entry name" value="ABC_membrane"/>
    <property type="match status" value="1"/>
</dbReference>
<dbReference type="GO" id="GO:0005886">
    <property type="term" value="C:plasma membrane"/>
    <property type="evidence" value="ECO:0007669"/>
    <property type="project" value="UniProtKB-SubCell"/>
</dbReference>
<dbReference type="GO" id="GO:0005524">
    <property type="term" value="F:ATP binding"/>
    <property type="evidence" value="ECO:0007669"/>
    <property type="project" value="UniProtKB-KW"/>
</dbReference>
<dbReference type="SUPFAM" id="SSF90123">
    <property type="entry name" value="ABC transporter transmembrane region"/>
    <property type="match status" value="1"/>
</dbReference>
<dbReference type="FunFam" id="3.40.50.300:FF:000218">
    <property type="entry name" value="Multidrug ABC transporter ATP-binding protein"/>
    <property type="match status" value="1"/>
</dbReference>
<feature type="domain" description="ABC transporter" evidence="8">
    <location>
        <begin position="365"/>
        <end position="601"/>
    </location>
</feature>
<dbReference type="PROSITE" id="PS50893">
    <property type="entry name" value="ABC_TRANSPORTER_2"/>
    <property type="match status" value="1"/>
</dbReference>
<keyword evidence="2 7" id="KW-0812">Transmembrane</keyword>
<accession>A0A2N0AGZ5</accession>
<evidence type="ECO:0000256" key="5">
    <source>
        <dbReference type="ARBA" id="ARBA00022989"/>
    </source>
</evidence>
<dbReference type="InterPro" id="IPR003593">
    <property type="entry name" value="AAA+_ATPase"/>
</dbReference>
<evidence type="ECO:0000256" key="3">
    <source>
        <dbReference type="ARBA" id="ARBA00022741"/>
    </source>
</evidence>
<dbReference type="SUPFAM" id="SSF52540">
    <property type="entry name" value="P-loop containing nucleoside triphosphate hydrolases"/>
    <property type="match status" value="1"/>
</dbReference>
<proteinExistence type="predicted"/>
<feature type="transmembrane region" description="Helical" evidence="7">
    <location>
        <begin position="170"/>
        <end position="188"/>
    </location>
</feature>
<dbReference type="AlphaFoldDB" id="A0A2N0AGZ5"/>
<feature type="transmembrane region" description="Helical" evidence="7">
    <location>
        <begin position="251"/>
        <end position="271"/>
    </location>
</feature>
<keyword evidence="5 7" id="KW-1133">Transmembrane helix</keyword>
<dbReference type="Pfam" id="PF00005">
    <property type="entry name" value="ABC_tran"/>
    <property type="match status" value="1"/>
</dbReference>
<evidence type="ECO:0000256" key="7">
    <source>
        <dbReference type="SAM" id="Phobius"/>
    </source>
</evidence>
<dbReference type="PROSITE" id="PS00211">
    <property type="entry name" value="ABC_TRANSPORTER_1"/>
    <property type="match status" value="1"/>
</dbReference>
<keyword evidence="3" id="KW-0547">Nucleotide-binding</keyword>
<evidence type="ECO:0000256" key="4">
    <source>
        <dbReference type="ARBA" id="ARBA00022840"/>
    </source>
</evidence>
<evidence type="ECO:0000256" key="6">
    <source>
        <dbReference type="ARBA" id="ARBA00023136"/>
    </source>
</evidence>
<dbReference type="InterPro" id="IPR017871">
    <property type="entry name" value="ABC_transporter-like_CS"/>
</dbReference>
<protein>
    <submittedName>
        <fullName evidence="10">ABC transporter ATP-binding protein</fullName>
    </submittedName>
</protein>
<dbReference type="Gene3D" id="3.40.50.300">
    <property type="entry name" value="P-loop containing nucleotide triphosphate hydrolases"/>
    <property type="match status" value="1"/>
</dbReference>
<dbReference type="CDD" id="cd18575">
    <property type="entry name" value="ABC_6TM_bac_exporter_ABCB8_10_like"/>
    <property type="match status" value="1"/>
</dbReference>
<evidence type="ECO:0000256" key="2">
    <source>
        <dbReference type="ARBA" id="ARBA00022692"/>
    </source>
</evidence>
<dbReference type="EMBL" id="NPDX01000005">
    <property type="protein sequence ID" value="PJZ83534.1"/>
    <property type="molecule type" value="Genomic_DNA"/>
</dbReference>
<evidence type="ECO:0000259" key="9">
    <source>
        <dbReference type="PROSITE" id="PS50929"/>
    </source>
</evidence>
<dbReference type="Proteomes" id="UP000232145">
    <property type="component" value="Unassembled WGS sequence"/>
</dbReference>
<keyword evidence="11" id="KW-1185">Reference proteome</keyword>
<dbReference type="InterPro" id="IPR039421">
    <property type="entry name" value="Type_1_exporter"/>
</dbReference>
<dbReference type="InterPro" id="IPR027417">
    <property type="entry name" value="P-loop_NTPase"/>
</dbReference>
<dbReference type="GO" id="GO:0090374">
    <property type="term" value="P:oligopeptide export from mitochondrion"/>
    <property type="evidence" value="ECO:0007669"/>
    <property type="project" value="TreeGrafter"/>
</dbReference>
<evidence type="ECO:0000259" key="8">
    <source>
        <dbReference type="PROSITE" id="PS50893"/>
    </source>
</evidence>
<dbReference type="InterPro" id="IPR011527">
    <property type="entry name" value="ABC1_TM_dom"/>
</dbReference>
<evidence type="ECO:0000256" key="1">
    <source>
        <dbReference type="ARBA" id="ARBA00004651"/>
    </source>
</evidence>
<feature type="transmembrane region" description="Helical" evidence="7">
    <location>
        <begin position="147"/>
        <end position="164"/>
    </location>
</feature>
<name>A0A2N0AGZ5_9LEPT</name>
<comment type="caution">
    <text evidence="10">The sequence shown here is derived from an EMBL/GenBank/DDBJ whole genome shotgun (WGS) entry which is preliminary data.</text>
</comment>
<keyword evidence="6 7" id="KW-0472">Membrane</keyword>
<feature type="transmembrane region" description="Helical" evidence="7">
    <location>
        <begin position="66"/>
        <end position="86"/>
    </location>
</feature>
<sequence length="608" mass="67111">MQTPDRPKSKNLRVLSKTFSYLKPYRFQMTLSSLALLFTAGVTLGLGQGLRHLVDAGFSARSKQELGYSLAFIILVGIFLAIGTYIRHYAVSWIGERVASDIRRDVFKHIIFIHPSFFEMNSPGEIQSRITTDTTLIQTVIGSSASIALRNVLMFVGGIIFLFITNAKLTMIVLLSVPFIVFPILFYGKKVRNLSRTTQDKIASIGTYVSESLLNIKILQSFHHQEEDIEKFSHTVEGAFDVAVARIKQRALLIAAVILFILTGISAMLWIGGTDVLEGKITGGELIAFSFYAIMVANSVGAVSEVLGDLQRAAGATERLMELLLSESEIKDPKFPKPIADVLLPTEGNGSISLNGSSKQKGLKINLDHLEFSYPSRPEHKAIRGIHLEIPANKTTALVGPSGGGKSTLFELILRFYDPTAGKILIEGVDLRELALKDLRSLIGFVPQQPILFSGTLRENIAYGKPNASFEEIEKAAASAYVTEFLNQLPDGYDTNLGHLGTRLSGGQKQRIAIARAILRNPRILLLDEATSALDSESEQMIQRALDFLVKERTTIMIAHRLSTVVKSDQIVVVKEGEIESVGTHDELIRKSELYERLAKLQFHTELL</sequence>